<evidence type="ECO:0000259" key="4">
    <source>
        <dbReference type="Pfam" id="PF00389"/>
    </source>
</evidence>
<dbReference type="GO" id="GO:0030267">
    <property type="term" value="F:glyoxylate reductase (NADPH) activity"/>
    <property type="evidence" value="ECO:0007669"/>
    <property type="project" value="TreeGrafter"/>
</dbReference>
<dbReference type="InterPro" id="IPR006139">
    <property type="entry name" value="D-isomer_2_OHA_DH_cat_dom"/>
</dbReference>
<organism evidence="6">
    <name type="scientific">marine metagenome</name>
    <dbReference type="NCBI Taxonomy" id="408172"/>
    <lineage>
        <taxon>unclassified sequences</taxon>
        <taxon>metagenomes</taxon>
        <taxon>ecological metagenomes</taxon>
    </lineage>
</organism>
<dbReference type="InterPro" id="IPR036291">
    <property type="entry name" value="NAD(P)-bd_dom_sf"/>
</dbReference>
<dbReference type="PANTHER" id="PTHR10996:SF283">
    <property type="entry name" value="GLYOXYLATE_HYDROXYPYRUVATE REDUCTASE B"/>
    <property type="match status" value="1"/>
</dbReference>
<gene>
    <name evidence="6" type="ORF">METZ01_LOCUS130826</name>
</gene>
<comment type="similarity">
    <text evidence="1">Belongs to the D-isomer specific 2-hydroxyacid dehydrogenase family.</text>
</comment>
<evidence type="ECO:0000313" key="6">
    <source>
        <dbReference type="EMBL" id="SVA77972.1"/>
    </source>
</evidence>
<name>A0A381YMZ8_9ZZZZ</name>
<reference evidence="6" key="1">
    <citation type="submission" date="2018-05" db="EMBL/GenBank/DDBJ databases">
        <authorList>
            <person name="Lanie J.A."/>
            <person name="Ng W.-L."/>
            <person name="Kazmierczak K.M."/>
            <person name="Andrzejewski T.M."/>
            <person name="Davidsen T.M."/>
            <person name="Wayne K.J."/>
            <person name="Tettelin H."/>
            <person name="Glass J.I."/>
            <person name="Rusch D."/>
            <person name="Podicherti R."/>
            <person name="Tsui H.-C.T."/>
            <person name="Winkler M.E."/>
        </authorList>
    </citation>
    <scope>NUCLEOTIDE SEQUENCE</scope>
</reference>
<dbReference type="AlphaFoldDB" id="A0A381YMZ8"/>
<keyword evidence="2" id="KW-0560">Oxidoreductase</keyword>
<dbReference type="SUPFAM" id="SSF52283">
    <property type="entry name" value="Formate/glycerate dehydrogenase catalytic domain-like"/>
    <property type="match status" value="1"/>
</dbReference>
<dbReference type="GO" id="GO:0005829">
    <property type="term" value="C:cytosol"/>
    <property type="evidence" value="ECO:0007669"/>
    <property type="project" value="TreeGrafter"/>
</dbReference>
<evidence type="ECO:0000256" key="2">
    <source>
        <dbReference type="ARBA" id="ARBA00023002"/>
    </source>
</evidence>
<dbReference type="GO" id="GO:0016618">
    <property type="term" value="F:hydroxypyruvate reductase [NAD(P)H] activity"/>
    <property type="evidence" value="ECO:0007669"/>
    <property type="project" value="TreeGrafter"/>
</dbReference>
<proteinExistence type="inferred from homology"/>
<dbReference type="PROSITE" id="PS00671">
    <property type="entry name" value="D_2_HYDROXYACID_DH_3"/>
    <property type="match status" value="1"/>
</dbReference>
<dbReference type="GO" id="GO:0051287">
    <property type="term" value="F:NAD binding"/>
    <property type="evidence" value="ECO:0007669"/>
    <property type="project" value="InterPro"/>
</dbReference>
<dbReference type="GO" id="GO:0004617">
    <property type="term" value="F:phosphoglycerate dehydrogenase activity"/>
    <property type="evidence" value="ECO:0007669"/>
    <property type="project" value="UniProtKB-ARBA"/>
</dbReference>
<dbReference type="GO" id="GO:0047545">
    <property type="term" value="F:(S)-2-hydroxyglutarate dehydrogenase activity"/>
    <property type="evidence" value="ECO:0007669"/>
    <property type="project" value="UniProtKB-ARBA"/>
</dbReference>
<dbReference type="GO" id="GO:0006564">
    <property type="term" value="P:L-serine biosynthetic process"/>
    <property type="evidence" value="ECO:0007669"/>
    <property type="project" value="UniProtKB-ARBA"/>
</dbReference>
<evidence type="ECO:0000259" key="5">
    <source>
        <dbReference type="Pfam" id="PF02826"/>
    </source>
</evidence>
<dbReference type="InterPro" id="IPR050223">
    <property type="entry name" value="D-isomer_2-hydroxyacid_DH"/>
</dbReference>
<keyword evidence="3" id="KW-0520">NAD</keyword>
<dbReference type="InterPro" id="IPR029753">
    <property type="entry name" value="D-isomer_DH_CS"/>
</dbReference>
<evidence type="ECO:0000256" key="3">
    <source>
        <dbReference type="ARBA" id="ARBA00023027"/>
    </source>
</evidence>
<evidence type="ECO:0008006" key="7">
    <source>
        <dbReference type="Google" id="ProtNLM"/>
    </source>
</evidence>
<dbReference type="CDD" id="cd12172">
    <property type="entry name" value="PGDH_like_2"/>
    <property type="match status" value="1"/>
</dbReference>
<dbReference type="Gene3D" id="3.40.50.720">
    <property type="entry name" value="NAD(P)-binding Rossmann-like Domain"/>
    <property type="match status" value="2"/>
</dbReference>
<dbReference type="PANTHER" id="PTHR10996">
    <property type="entry name" value="2-HYDROXYACID DEHYDROGENASE-RELATED"/>
    <property type="match status" value="1"/>
</dbReference>
<dbReference type="SUPFAM" id="SSF51735">
    <property type="entry name" value="NAD(P)-binding Rossmann-fold domains"/>
    <property type="match status" value="1"/>
</dbReference>
<protein>
    <recommendedName>
        <fullName evidence="7">D-isomer specific 2-hydroxyacid dehydrogenase NAD-binding domain-containing protein</fullName>
    </recommendedName>
</protein>
<dbReference type="PROSITE" id="PS00670">
    <property type="entry name" value="D_2_HYDROXYACID_DH_2"/>
    <property type="match status" value="1"/>
</dbReference>
<sequence>MTINSQSSHSSNPKVAVTSVSFGGSAVLREELLRVFPNSIFNELGKKLSGQILNEFINDADAAIVGTETIDETTLNGTANLKIISKYGVGLDSIDQDLLKNRNIILGWTGGVNRRSVSELTLCFMLGLCRNIFESGFKLKNSDWEKEGGHQLSGKTVGIIGCGHIGSDVVKLLAPLDCTVLVRDIVNKSDFCREQGASEVSLEEVIERSDIISLHIPLTKLTRHIVNEDFLQKMKSTAFLVNTCRGEVIDQKALKNALGQRVIKGAALDVFIEEPPTDVEFLSLPNLIVTPHIGGNAREAVEAMGRSAINHLVSFFNKQAK</sequence>
<accession>A0A381YMZ8</accession>
<dbReference type="Pfam" id="PF00389">
    <property type="entry name" value="2-Hacid_dh"/>
    <property type="match status" value="1"/>
</dbReference>
<feature type="domain" description="D-isomer specific 2-hydroxyacid dehydrogenase NAD-binding" evidence="5">
    <location>
        <begin position="123"/>
        <end position="294"/>
    </location>
</feature>
<feature type="domain" description="D-isomer specific 2-hydroxyacid dehydrogenase catalytic" evidence="4">
    <location>
        <begin position="47"/>
        <end position="319"/>
    </location>
</feature>
<dbReference type="Pfam" id="PF02826">
    <property type="entry name" value="2-Hacid_dh_C"/>
    <property type="match status" value="1"/>
</dbReference>
<dbReference type="FunFam" id="3.40.50.720:FF:000041">
    <property type="entry name" value="D-3-phosphoglycerate dehydrogenase"/>
    <property type="match status" value="1"/>
</dbReference>
<evidence type="ECO:0000256" key="1">
    <source>
        <dbReference type="ARBA" id="ARBA00005854"/>
    </source>
</evidence>
<dbReference type="InterPro" id="IPR006140">
    <property type="entry name" value="D-isomer_DH_NAD-bd"/>
</dbReference>
<dbReference type="EMBL" id="UINC01018540">
    <property type="protein sequence ID" value="SVA77972.1"/>
    <property type="molecule type" value="Genomic_DNA"/>
</dbReference>